<dbReference type="SUPFAM" id="SSF54768">
    <property type="entry name" value="dsRNA-binding domain-like"/>
    <property type="match status" value="1"/>
</dbReference>
<feature type="domain" description="S5 DRBM" evidence="10">
    <location>
        <begin position="156"/>
        <end position="220"/>
    </location>
</feature>
<dbReference type="SUPFAM" id="SSF54211">
    <property type="entry name" value="Ribosomal protein S5 domain 2-like"/>
    <property type="match status" value="1"/>
</dbReference>
<dbReference type="GO" id="GO:0005763">
    <property type="term" value="C:mitochondrial small ribosomal subunit"/>
    <property type="evidence" value="ECO:0007669"/>
    <property type="project" value="UniProtKB-ARBA"/>
</dbReference>
<dbReference type="OrthoDB" id="309483at2759"/>
<dbReference type="InterPro" id="IPR013810">
    <property type="entry name" value="Ribosomal_uS5_N"/>
</dbReference>
<gene>
    <name evidence="11" type="ORF">CANVERA_P1441</name>
</gene>
<dbReference type="Gene3D" id="3.30.230.10">
    <property type="match status" value="1"/>
</dbReference>
<dbReference type="AlphaFoldDB" id="A0A9W4TTP4"/>
<proteinExistence type="inferred from homology"/>
<dbReference type="PANTHER" id="PTHR48277">
    <property type="entry name" value="MITOCHONDRIAL RIBOSOMAL PROTEIN S5"/>
    <property type="match status" value="1"/>
</dbReference>
<reference evidence="11" key="1">
    <citation type="submission" date="2022-12" db="EMBL/GenBank/DDBJ databases">
        <authorList>
            <person name="Brejova B."/>
        </authorList>
    </citation>
    <scope>NUCLEOTIDE SEQUENCE</scope>
</reference>
<dbReference type="FunFam" id="3.30.160.20:FF:000022">
    <property type="entry name" value="28S ribosomal protein S5, mitochondrial"/>
    <property type="match status" value="1"/>
</dbReference>
<evidence type="ECO:0000256" key="1">
    <source>
        <dbReference type="ARBA" id="ARBA00004173"/>
    </source>
</evidence>
<evidence type="ECO:0000256" key="3">
    <source>
        <dbReference type="ARBA" id="ARBA00022980"/>
    </source>
</evidence>
<dbReference type="PROSITE" id="PS50881">
    <property type="entry name" value="S5_DSRBD"/>
    <property type="match status" value="1"/>
</dbReference>
<dbReference type="GO" id="GO:0003723">
    <property type="term" value="F:RNA binding"/>
    <property type="evidence" value="ECO:0007669"/>
    <property type="project" value="InterPro"/>
</dbReference>
<comment type="subcellular location">
    <subcellularLocation>
        <location evidence="1">Mitochondrion</location>
    </subcellularLocation>
</comment>
<dbReference type="InterPro" id="IPR005324">
    <property type="entry name" value="Ribosomal_uS5_C"/>
</dbReference>
<evidence type="ECO:0000256" key="9">
    <source>
        <dbReference type="RuleBase" id="RU003823"/>
    </source>
</evidence>
<evidence type="ECO:0000256" key="5">
    <source>
        <dbReference type="ARBA" id="ARBA00023274"/>
    </source>
</evidence>
<comment type="caution">
    <text evidence="11">The sequence shown here is derived from an EMBL/GenBank/DDBJ whole genome shotgun (WGS) entry which is preliminary data.</text>
</comment>
<dbReference type="Pfam" id="PF00333">
    <property type="entry name" value="Ribosomal_S5"/>
    <property type="match status" value="1"/>
</dbReference>
<dbReference type="Gene3D" id="3.30.160.20">
    <property type="match status" value="1"/>
</dbReference>
<keyword evidence="5 8" id="KW-0687">Ribonucleoprotein</keyword>
<dbReference type="GO" id="GO:0005743">
    <property type="term" value="C:mitochondrial inner membrane"/>
    <property type="evidence" value="ECO:0007669"/>
    <property type="project" value="UniProtKB-ARBA"/>
</dbReference>
<evidence type="ECO:0000256" key="2">
    <source>
        <dbReference type="ARBA" id="ARBA00008945"/>
    </source>
</evidence>
<dbReference type="GO" id="GO:0006412">
    <property type="term" value="P:translation"/>
    <property type="evidence" value="ECO:0007669"/>
    <property type="project" value="InterPro"/>
</dbReference>
<dbReference type="Pfam" id="PF03719">
    <property type="entry name" value="Ribosomal_S5_C"/>
    <property type="match status" value="1"/>
</dbReference>
<keyword evidence="4" id="KW-0496">Mitochondrion</keyword>
<dbReference type="InterPro" id="IPR014721">
    <property type="entry name" value="Ribsml_uS5_D2-typ_fold_subgr"/>
</dbReference>
<name>A0A9W4TTP4_9ASCO</name>
<dbReference type="GO" id="GO:0003735">
    <property type="term" value="F:structural constituent of ribosome"/>
    <property type="evidence" value="ECO:0007669"/>
    <property type="project" value="UniProtKB-UniRule"/>
</dbReference>
<evidence type="ECO:0000256" key="6">
    <source>
        <dbReference type="ARBA" id="ARBA00039335"/>
    </source>
</evidence>
<evidence type="ECO:0000259" key="10">
    <source>
        <dbReference type="PROSITE" id="PS50881"/>
    </source>
</evidence>
<sequence length="318" mass="36601">MKQFIRYLNTNRILLNKQDNIKQNIKLLSKYYSPEIIKSIQISENLVEPKQLLKLKLWGQEGKNDLKTENTQDYSKIDPEWNEPILYPNQGLGRTPYPKIPQVYSPDRSDLNIRFSNAPRKTGDNQTDKSGIKTTFQIAEGISQLTGFDERYLKNLYHRPLIMKRVSLKTRKGNIASFFVLSVVGDKNGMIGIGIGKSRDGIRTAASKAHWDAIKNLTYVKRYEDRTILGSIEYKFQATKLKLKPAPIGFGLRVNRNIFEMCQAVGIKDLRGKVFKSRNPMTVCKAFFEALKEQKSIDELAANRGKKIIELRKVYYTE</sequence>
<dbReference type="FunFam" id="3.30.230.10:FF:000002">
    <property type="entry name" value="30S ribosomal protein S5"/>
    <property type="match status" value="1"/>
</dbReference>
<evidence type="ECO:0000313" key="11">
    <source>
        <dbReference type="EMBL" id="CAI5756924.1"/>
    </source>
</evidence>
<dbReference type="InterPro" id="IPR000851">
    <property type="entry name" value="Ribosomal_uS5"/>
</dbReference>
<protein>
    <recommendedName>
        <fullName evidence="6">Small ribosomal subunit protein uS5m</fullName>
    </recommendedName>
    <alternativeName>
        <fullName evidence="7">28S ribosomal protein S5, mitochondrial</fullName>
    </alternativeName>
</protein>
<organism evidence="11 12">
    <name type="scientific">Candida verbasci</name>
    <dbReference type="NCBI Taxonomy" id="1227364"/>
    <lineage>
        <taxon>Eukaryota</taxon>
        <taxon>Fungi</taxon>
        <taxon>Dikarya</taxon>
        <taxon>Ascomycota</taxon>
        <taxon>Saccharomycotina</taxon>
        <taxon>Pichiomycetes</taxon>
        <taxon>Debaryomycetaceae</taxon>
        <taxon>Candida/Lodderomyces clade</taxon>
        <taxon>Candida</taxon>
    </lineage>
</organism>
<evidence type="ECO:0000256" key="4">
    <source>
        <dbReference type="ARBA" id="ARBA00023128"/>
    </source>
</evidence>
<dbReference type="InterPro" id="IPR020568">
    <property type="entry name" value="Ribosomal_Su5_D2-typ_SF"/>
</dbReference>
<evidence type="ECO:0000256" key="7">
    <source>
        <dbReference type="ARBA" id="ARBA00041606"/>
    </source>
</evidence>
<dbReference type="EMBL" id="CANTUO010000001">
    <property type="protein sequence ID" value="CAI5756924.1"/>
    <property type="molecule type" value="Genomic_DNA"/>
</dbReference>
<keyword evidence="3 8" id="KW-0689">Ribosomal protein</keyword>
<comment type="similarity">
    <text evidence="2 9">Belongs to the universal ribosomal protein uS5 family.</text>
</comment>
<dbReference type="PANTHER" id="PTHR48277:SF1">
    <property type="entry name" value="MITOCHONDRIAL RIBOSOMAL PROTEIN S5"/>
    <property type="match status" value="1"/>
</dbReference>
<evidence type="ECO:0000313" key="12">
    <source>
        <dbReference type="Proteomes" id="UP001152885"/>
    </source>
</evidence>
<accession>A0A9W4TTP4</accession>
<dbReference type="Proteomes" id="UP001152885">
    <property type="component" value="Unassembled WGS sequence"/>
</dbReference>
<keyword evidence="12" id="KW-1185">Reference proteome</keyword>
<evidence type="ECO:0000256" key="8">
    <source>
        <dbReference type="PROSITE-ProRule" id="PRU00268"/>
    </source>
</evidence>